<protein>
    <recommendedName>
        <fullName evidence="4">F-box domain-containing protein</fullName>
    </recommendedName>
</protein>
<dbReference type="InParanoid" id="A0A067PH44"/>
<keyword evidence="3" id="KW-1185">Reference proteome</keyword>
<sequence length="299" mass="34047">MTTALTRAFSQLPSFPSLHTLNLKFVPHFVEADSYEFPEKASPDLRFQWDILTAISVNPPHAIRTLVLENISTLPNNKVYDTQGLRDILSSLEVLVLEVVLENDLPEGGFLNDTLRDFWEGTVSKQLLPPTQANLTSLTVKSDQEVGCVPNIYLSTLYFPTLTSLSLENVVFGEMEVDRFIFKHGTTLTHIVLHACPYILPEDYQEVSDNPSFFWSTFFRRLVTDCPALTSLTLLSGYGCNHQGLEPHRKLHYSYCDTDCGYILIEDNLEGARDDVRALENLMEVLELRRRGQERETDR</sequence>
<keyword evidence="1" id="KW-0175">Coiled coil</keyword>
<dbReference type="OrthoDB" id="2858653at2759"/>
<dbReference type="SUPFAM" id="SSF52047">
    <property type="entry name" value="RNI-like"/>
    <property type="match status" value="1"/>
</dbReference>
<proteinExistence type="predicted"/>
<dbReference type="AlphaFoldDB" id="A0A067PH44"/>
<evidence type="ECO:0000313" key="2">
    <source>
        <dbReference type="EMBL" id="KDQ50327.1"/>
    </source>
</evidence>
<evidence type="ECO:0008006" key="4">
    <source>
        <dbReference type="Google" id="ProtNLM"/>
    </source>
</evidence>
<accession>A0A067PH44</accession>
<dbReference type="HOGENOM" id="CLU_052543_1_0_1"/>
<dbReference type="PANTHER" id="PTHR42057:SF2">
    <property type="entry name" value="F-BOX DOMAIN PROTEIN (AFU_ORTHOLOGUE AFUA_4G00200)-RELATED"/>
    <property type="match status" value="1"/>
</dbReference>
<feature type="coiled-coil region" evidence="1">
    <location>
        <begin position="262"/>
        <end position="296"/>
    </location>
</feature>
<gene>
    <name evidence="2" type="ORF">JAAARDRAFT_200102</name>
</gene>
<reference evidence="3" key="1">
    <citation type="journal article" date="2014" name="Proc. Natl. Acad. Sci. U.S.A.">
        <title>Extensive sampling of basidiomycete genomes demonstrates inadequacy of the white-rot/brown-rot paradigm for wood decay fungi.</title>
        <authorList>
            <person name="Riley R."/>
            <person name="Salamov A.A."/>
            <person name="Brown D.W."/>
            <person name="Nagy L.G."/>
            <person name="Floudas D."/>
            <person name="Held B.W."/>
            <person name="Levasseur A."/>
            <person name="Lombard V."/>
            <person name="Morin E."/>
            <person name="Otillar R."/>
            <person name="Lindquist E.A."/>
            <person name="Sun H."/>
            <person name="LaButti K.M."/>
            <person name="Schmutz J."/>
            <person name="Jabbour D."/>
            <person name="Luo H."/>
            <person name="Baker S.E."/>
            <person name="Pisabarro A.G."/>
            <person name="Walton J.D."/>
            <person name="Blanchette R.A."/>
            <person name="Henrissat B."/>
            <person name="Martin F."/>
            <person name="Cullen D."/>
            <person name="Hibbett D.S."/>
            <person name="Grigoriev I.V."/>
        </authorList>
    </citation>
    <scope>NUCLEOTIDE SEQUENCE [LARGE SCALE GENOMIC DNA]</scope>
    <source>
        <strain evidence="3">MUCL 33604</strain>
    </source>
</reference>
<name>A0A067PH44_9AGAM</name>
<dbReference type="PANTHER" id="PTHR42057">
    <property type="entry name" value="F-BOX DOMAIN PROTEIN (AFU_ORTHOLOGUE AFUA_4G00200)"/>
    <property type="match status" value="1"/>
</dbReference>
<organism evidence="2 3">
    <name type="scientific">Jaapia argillacea MUCL 33604</name>
    <dbReference type="NCBI Taxonomy" id="933084"/>
    <lineage>
        <taxon>Eukaryota</taxon>
        <taxon>Fungi</taxon>
        <taxon>Dikarya</taxon>
        <taxon>Basidiomycota</taxon>
        <taxon>Agaricomycotina</taxon>
        <taxon>Agaricomycetes</taxon>
        <taxon>Agaricomycetidae</taxon>
        <taxon>Jaapiales</taxon>
        <taxon>Jaapiaceae</taxon>
        <taxon>Jaapia</taxon>
    </lineage>
</organism>
<evidence type="ECO:0000313" key="3">
    <source>
        <dbReference type="Proteomes" id="UP000027265"/>
    </source>
</evidence>
<dbReference type="Proteomes" id="UP000027265">
    <property type="component" value="Unassembled WGS sequence"/>
</dbReference>
<dbReference type="InterPro" id="IPR032675">
    <property type="entry name" value="LRR_dom_sf"/>
</dbReference>
<dbReference type="Gene3D" id="3.80.10.10">
    <property type="entry name" value="Ribonuclease Inhibitor"/>
    <property type="match status" value="1"/>
</dbReference>
<evidence type="ECO:0000256" key="1">
    <source>
        <dbReference type="SAM" id="Coils"/>
    </source>
</evidence>
<dbReference type="EMBL" id="KL197762">
    <property type="protein sequence ID" value="KDQ50327.1"/>
    <property type="molecule type" value="Genomic_DNA"/>
</dbReference>